<feature type="active site" description="Proton acceptor" evidence="7">
    <location>
        <position position="336"/>
    </location>
</feature>
<dbReference type="GO" id="GO:0003866">
    <property type="term" value="F:3-phosphoshikimate 1-carboxyvinyltransferase activity"/>
    <property type="evidence" value="ECO:0007669"/>
    <property type="project" value="UniProtKB-UniRule"/>
</dbReference>
<keyword evidence="4 7" id="KW-0808">Transferase</keyword>
<dbReference type="PIRSF" id="PIRSF000505">
    <property type="entry name" value="EPSPS"/>
    <property type="match status" value="1"/>
</dbReference>
<feature type="binding site" evidence="7">
    <location>
        <position position="12"/>
    </location>
    <ligand>
        <name>phosphoenolpyruvate</name>
        <dbReference type="ChEBI" id="CHEBI:58702"/>
    </ligand>
</feature>
<name>A0A9D2HD62_9BACT</name>
<evidence type="ECO:0000256" key="3">
    <source>
        <dbReference type="ARBA" id="ARBA00022605"/>
    </source>
</evidence>
<dbReference type="Proteomes" id="UP000824225">
    <property type="component" value="Unassembled WGS sequence"/>
</dbReference>
<feature type="binding site" evidence="7">
    <location>
        <position position="117"/>
    </location>
    <ligand>
        <name>phosphoenolpyruvate</name>
        <dbReference type="ChEBI" id="CHEBI:58702"/>
    </ligand>
</feature>
<evidence type="ECO:0000256" key="5">
    <source>
        <dbReference type="ARBA" id="ARBA00023141"/>
    </source>
</evidence>
<dbReference type="PANTHER" id="PTHR21090:SF5">
    <property type="entry name" value="PENTAFUNCTIONAL AROM POLYPEPTIDE"/>
    <property type="match status" value="1"/>
</dbReference>
<dbReference type="Gene3D" id="3.65.10.10">
    <property type="entry name" value="Enolpyruvate transferase domain"/>
    <property type="match status" value="2"/>
</dbReference>
<organism evidence="9 10">
    <name type="scientific">Candidatus Mailhella merdigallinarum</name>
    <dbReference type="NCBI Taxonomy" id="2838658"/>
    <lineage>
        <taxon>Bacteria</taxon>
        <taxon>Pseudomonadati</taxon>
        <taxon>Thermodesulfobacteriota</taxon>
        <taxon>Desulfovibrionia</taxon>
        <taxon>Desulfovibrionales</taxon>
        <taxon>Desulfovibrionaceae</taxon>
        <taxon>Mailhella</taxon>
    </lineage>
</organism>
<evidence type="ECO:0000256" key="1">
    <source>
        <dbReference type="ARBA" id="ARBA00004811"/>
    </source>
</evidence>
<feature type="binding site" evidence="7">
    <location>
        <position position="164"/>
    </location>
    <ligand>
        <name>3-phosphoshikimate</name>
        <dbReference type="ChEBI" id="CHEBI:145989"/>
    </ligand>
</feature>
<protein>
    <recommendedName>
        <fullName evidence="7">3-phosphoshikimate 1-carboxyvinyltransferase</fullName>
        <ecNumber evidence="7">2.5.1.19</ecNumber>
    </recommendedName>
    <alternativeName>
        <fullName evidence="7">5-enolpyruvylshikimate-3-phosphate synthase</fullName>
        <shortName evidence="7">EPSP synthase</shortName>
        <shortName evidence="7">EPSPS</shortName>
    </alternativeName>
</protein>
<comment type="caution">
    <text evidence="7">Lacks conserved residue(s) required for the propagation of feature annotation.</text>
</comment>
<keyword evidence="7" id="KW-0963">Cytoplasm</keyword>
<dbReference type="EMBL" id="DXAN01000003">
    <property type="protein sequence ID" value="HJA07885.1"/>
    <property type="molecule type" value="Genomic_DNA"/>
</dbReference>
<comment type="pathway">
    <text evidence="1 7">Metabolic intermediate biosynthesis; chorismate biosynthesis; chorismate from D-erythrose 4-phosphate and phosphoenolpyruvate: step 6/7.</text>
</comment>
<dbReference type="GO" id="GO:0009073">
    <property type="term" value="P:aromatic amino acid family biosynthetic process"/>
    <property type="evidence" value="ECO:0007669"/>
    <property type="project" value="UniProtKB-KW"/>
</dbReference>
<evidence type="ECO:0000259" key="8">
    <source>
        <dbReference type="Pfam" id="PF00275"/>
    </source>
</evidence>
<keyword evidence="3 7" id="KW-0028">Amino-acid biosynthesis</keyword>
<feature type="binding site" evidence="7">
    <location>
        <position position="13"/>
    </location>
    <ligand>
        <name>3-phosphoshikimate</name>
        <dbReference type="ChEBI" id="CHEBI:145989"/>
    </ligand>
</feature>
<feature type="binding site" evidence="7">
    <location>
        <position position="165"/>
    </location>
    <ligand>
        <name>3-phosphoshikimate</name>
        <dbReference type="ChEBI" id="CHEBI:145989"/>
    </ligand>
</feature>
<dbReference type="HAMAP" id="MF_00210">
    <property type="entry name" value="EPSP_synth"/>
    <property type="match status" value="1"/>
</dbReference>
<comment type="subcellular location">
    <subcellularLocation>
        <location evidence="7">Cytoplasm</location>
    </subcellularLocation>
</comment>
<comment type="caution">
    <text evidence="9">The sequence shown here is derived from an EMBL/GenBank/DDBJ whole genome shotgun (WGS) entry which is preliminary data.</text>
</comment>
<feature type="binding site" evidence="7">
    <location>
        <position position="363"/>
    </location>
    <ligand>
        <name>3-phosphoshikimate</name>
        <dbReference type="ChEBI" id="CHEBI:145989"/>
    </ligand>
</feature>
<dbReference type="Pfam" id="PF00275">
    <property type="entry name" value="EPSP_synthase"/>
    <property type="match status" value="2"/>
</dbReference>
<evidence type="ECO:0000313" key="9">
    <source>
        <dbReference type="EMBL" id="HJA07885.1"/>
    </source>
</evidence>
<feature type="binding site" evidence="7">
    <location>
        <position position="336"/>
    </location>
    <ligand>
        <name>3-phosphoshikimate</name>
        <dbReference type="ChEBI" id="CHEBI:145989"/>
    </ligand>
</feature>
<comment type="function">
    <text evidence="7">Catalyzes the transfer of the enolpyruvyl moiety of phosphoenolpyruvate (PEP) to the 5-hydroxyl of shikimate-3-phosphate (S3P) to produce enolpyruvyl shikimate-3-phosphate and inorganic phosphate.</text>
</comment>
<evidence type="ECO:0000256" key="7">
    <source>
        <dbReference type="HAMAP-Rule" id="MF_00210"/>
    </source>
</evidence>
<dbReference type="GO" id="GO:0009423">
    <property type="term" value="P:chorismate biosynthetic process"/>
    <property type="evidence" value="ECO:0007669"/>
    <property type="project" value="UniProtKB-UniRule"/>
</dbReference>
<comment type="similarity">
    <text evidence="2 7">Belongs to the EPSP synthase family.</text>
</comment>
<dbReference type="InterPro" id="IPR013792">
    <property type="entry name" value="RNA3'P_cycl/enolpyr_Trfase_a/b"/>
</dbReference>
<dbReference type="GO" id="GO:0005737">
    <property type="term" value="C:cytoplasm"/>
    <property type="evidence" value="ECO:0007669"/>
    <property type="project" value="UniProtKB-SubCell"/>
</dbReference>
<dbReference type="CDD" id="cd01556">
    <property type="entry name" value="EPSP_synthase"/>
    <property type="match status" value="1"/>
</dbReference>
<comment type="catalytic activity">
    <reaction evidence="6">
        <text>3-phosphoshikimate + phosphoenolpyruvate = 5-O-(1-carboxyvinyl)-3-phosphoshikimate + phosphate</text>
        <dbReference type="Rhea" id="RHEA:21256"/>
        <dbReference type="ChEBI" id="CHEBI:43474"/>
        <dbReference type="ChEBI" id="CHEBI:57701"/>
        <dbReference type="ChEBI" id="CHEBI:58702"/>
        <dbReference type="ChEBI" id="CHEBI:145989"/>
        <dbReference type="EC" id="2.5.1.19"/>
    </reaction>
    <physiologicalReaction direction="left-to-right" evidence="6">
        <dbReference type="Rhea" id="RHEA:21257"/>
    </physiologicalReaction>
</comment>
<feature type="binding site" evidence="7">
    <location>
        <position position="192"/>
    </location>
    <ligand>
        <name>3-phosphoshikimate</name>
        <dbReference type="ChEBI" id="CHEBI:145989"/>
    </ligand>
</feature>
<reference evidence="9" key="2">
    <citation type="submission" date="2021-04" db="EMBL/GenBank/DDBJ databases">
        <authorList>
            <person name="Gilroy R."/>
        </authorList>
    </citation>
    <scope>NUCLEOTIDE SEQUENCE</scope>
    <source>
        <strain evidence="9">CHK186-16707</strain>
    </source>
</reference>
<evidence type="ECO:0000313" key="10">
    <source>
        <dbReference type="Proteomes" id="UP000824225"/>
    </source>
</evidence>
<keyword evidence="5 7" id="KW-0057">Aromatic amino acid biosynthesis</keyword>
<dbReference type="EC" id="2.5.1.19" evidence="7"/>
<dbReference type="GO" id="GO:0008652">
    <property type="term" value="P:amino acid biosynthetic process"/>
    <property type="evidence" value="ECO:0007669"/>
    <property type="project" value="UniProtKB-KW"/>
</dbReference>
<feature type="domain" description="Enolpyruvate transferase" evidence="8">
    <location>
        <begin position="242"/>
        <end position="447"/>
    </location>
</feature>
<dbReference type="InterPro" id="IPR001986">
    <property type="entry name" value="Enolpyruvate_Tfrase_dom"/>
</dbReference>
<dbReference type="SUPFAM" id="SSF55205">
    <property type="entry name" value="EPT/RTPC-like"/>
    <property type="match status" value="1"/>
</dbReference>
<feature type="binding site" evidence="7">
    <location>
        <position position="163"/>
    </location>
    <ligand>
        <name>3-phosphoshikimate</name>
        <dbReference type="ChEBI" id="CHEBI:145989"/>
    </ligand>
</feature>
<feature type="binding site" evidence="7">
    <location>
        <position position="17"/>
    </location>
    <ligand>
        <name>3-phosphoshikimate</name>
        <dbReference type="ChEBI" id="CHEBI:145989"/>
    </ligand>
</feature>
<feature type="binding site" evidence="7">
    <location>
        <position position="414"/>
    </location>
    <ligand>
        <name>phosphoenolpyruvate</name>
        <dbReference type="ChEBI" id="CHEBI:58702"/>
    </ligand>
</feature>
<proteinExistence type="inferred from homology"/>
<dbReference type="InterPro" id="IPR036968">
    <property type="entry name" value="Enolpyruvate_Tfrase_sf"/>
</dbReference>
<feature type="domain" description="Enolpyruvate transferase" evidence="8">
    <location>
        <begin position="6"/>
        <end position="214"/>
    </location>
</feature>
<comment type="subunit">
    <text evidence="7">Monomer.</text>
</comment>
<feature type="binding site" evidence="7">
    <location>
        <position position="12"/>
    </location>
    <ligand>
        <name>3-phosphoshikimate</name>
        <dbReference type="ChEBI" id="CHEBI:145989"/>
    </ligand>
</feature>
<dbReference type="AlphaFoldDB" id="A0A9D2HD62"/>
<evidence type="ECO:0000256" key="6">
    <source>
        <dbReference type="ARBA" id="ARBA00044633"/>
    </source>
</evidence>
<evidence type="ECO:0000256" key="2">
    <source>
        <dbReference type="ARBA" id="ARBA00009948"/>
    </source>
</evidence>
<evidence type="ECO:0000256" key="4">
    <source>
        <dbReference type="ARBA" id="ARBA00022679"/>
    </source>
</evidence>
<feature type="binding site" evidence="7">
    <location>
        <position position="165"/>
    </location>
    <ligand>
        <name>phosphoenolpyruvate</name>
        <dbReference type="ChEBI" id="CHEBI:58702"/>
    </ligand>
</feature>
<dbReference type="InterPro" id="IPR006264">
    <property type="entry name" value="EPSP_synthase"/>
</dbReference>
<feature type="binding site" evidence="7">
    <location>
        <position position="89"/>
    </location>
    <ligand>
        <name>phosphoenolpyruvate</name>
        <dbReference type="ChEBI" id="CHEBI:58702"/>
    </ligand>
</feature>
<feature type="binding site" evidence="7">
    <location>
        <position position="439"/>
    </location>
    <ligand>
        <name>phosphoenolpyruvate</name>
        <dbReference type="ChEBI" id="CHEBI:58702"/>
    </ligand>
</feature>
<accession>A0A9D2HD62</accession>
<gene>
    <name evidence="7" type="primary">aroA</name>
    <name evidence="9" type="ORF">H9962_01645</name>
</gene>
<dbReference type="PANTHER" id="PTHR21090">
    <property type="entry name" value="AROM/DEHYDROQUINATE SYNTHASE"/>
    <property type="match status" value="1"/>
</dbReference>
<reference evidence="9" key="1">
    <citation type="journal article" date="2021" name="PeerJ">
        <title>Extensive microbial diversity within the chicken gut microbiome revealed by metagenomics and culture.</title>
        <authorList>
            <person name="Gilroy R."/>
            <person name="Ravi A."/>
            <person name="Getino M."/>
            <person name="Pursley I."/>
            <person name="Horton D.L."/>
            <person name="Alikhan N.F."/>
            <person name="Baker D."/>
            <person name="Gharbi K."/>
            <person name="Hall N."/>
            <person name="Watson M."/>
            <person name="Adriaenssens E.M."/>
            <person name="Foster-Nyarko E."/>
            <person name="Jarju S."/>
            <person name="Secka A."/>
            <person name="Antonio M."/>
            <person name="Oren A."/>
            <person name="Chaudhuri R.R."/>
            <person name="La Ragione R."/>
            <person name="Hildebrand F."/>
            <person name="Pallen M.J."/>
        </authorList>
    </citation>
    <scope>NUCLEOTIDE SEQUENCE</scope>
    <source>
        <strain evidence="9">CHK186-16707</strain>
    </source>
</reference>
<sequence length="466" mass="49557">MEPVLVEAPPSKSVSHRVLIGAALAGGESVVEGVLESKDPERTRAVLSAAGAVFEPLGPGAYRVRGVGGALTGAGPGVEPVSCDVHESGTTCRLLTALLASGRGRFRIHGAPRMHRRPLGGLTGPLTELGASFRFEEREGYPPCVLEASGLNGGTVGIGLDESSQYLSGLLLAAPQARAPLTIEITGRQVVSWPYVGLTLQTMRDFGIRFDVSERAPEAGPDAPWRAVDWHSVKAARPGGVRFRVRPSTWRPGRYTVEGDWSGASYLLAAGILGERPVAVSGLRPDTLQGDRALLDIVRSMGADVEVEPGVERVRRVTARPSTLRGVDVDMSSCPDLVPTVAVLAAAAEGDTRIRGVAHLRIKESDRIAAPARELAKAGVTVDERDDGLIVHGRGSDFRLNGRVLELSAWGDHRMAMSLTLLECRGADVRLDHPEAVDKSFPAFWATWAALRAGRDRAAERRGGEA</sequence>
<feature type="binding site" evidence="7">
    <location>
        <position position="367"/>
    </location>
    <ligand>
        <name>phosphoenolpyruvate</name>
        <dbReference type="ChEBI" id="CHEBI:58702"/>
    </ligand>
</feature>